<protein>
    <submittedName>
        <fullName evidence="1">Uncharacterized protein</fullName>
    </submittedName>
</protein>
<comment type="caution">
    <text evidence="1">The sequence shown here is derived from an EMBL/GenBank/DDBJ whole genome shotgun (WGS) entry which is preliminary data.</text>
</comment>
<evidence type="ECO:0000313" key="2">
    <source>
        <dbReference type="Proteomes" id="UP001497535"/>
    </source>
</evidence>
<organism evidence="1 2">
    <name type="scientific">Meloidogyne enterolobii</name>
    <name type="common">Root-knot nematode worm</name>
    <name type="synonym">Meloidogyne mayaguensis</name>
    <dbReference type="NCBI Taxonomy" id="390850"/>
    <lineage>
        <taxon>Eukaryota</taxon>
        <taxon>Metazoa</taxon>
        <taxon>Ecdysozoa</taxon>
        <taxon>Nematoda</taxon>
        <taxon>Chromadorea</taxon>
        <taxon>Rhabditida</taxon>
        <taxon>Tylenchina</taxon>
        <taxon>Tylenchomorpha</taxon>
        <taxon>Tylenchoidea</taxon>
        <taxon>Meloidogynidae</taxon>
        <taxon>Meloidogyninae</taxon>
        <taxon>Meloidogyne</taxon>
    </lineage>
</organism>
<sequence>MLHSPNKNILQNFLYLPNLIEKLTKIYLEVLLFMFVQRGQFLEETGILLFVRKMGNGLKMLIWLVFVGFF</sequence>
<proteinExistence type="predicted"/>
<accession>A0ACB0ZTM5</accession>
<keyword evidence="2" id="KW-1185">Reference proteome</keyword>
<evidence type="ECO:0000313" key="1">
    <source>
        <dbReference type="EMBL" id="CAK5082323.1"/>
    </source>
</evidence>
<reference evidence="1" key="1">
    <citation type="submission" date="2023-11" db="EMBL/GenBank/DDBJ databases">
        <authorList>
            <person name="Poullet M."/>
        </authorList>
    </citation>
    <scope>NUCLEOTIDE SEQUENCE</scope>
    <source>
        <strain evidence="1">E1834</strain>
    </source>
</reference>
<gene>
    <name evidence="1" type="ORF">MENTE1834_LOCUS29598</name>
</gene>
<name>A0ACB0ZTM5_MELEN</name>
<dbReference type="Proteomes" id="UP001497535">
    <property type="component" value="Unassembled WGS sequence"/>
</dbReference>
<dbReference type="EMBL" id="CAVMJV010000046">
    <property type="protein sequence ID" value="CAK5082323.1"/>
    <property type="molecule type" value="Genomic_DNA"/>
</dbReference>